<dbReference type="PANTHER" id="PTHR33048">
    <property type="entry name" value="PTH11-LIKE INTEGRAL MEMBRANE PROTEIN (AFU_ORTHOLOGUE AFUA_5G11245)"/>
    <property type="match status" value="1"/>
</dbReference>
<feature type="transmembrane region" description="Helical" evidence="6">
    <location>
        <begin position="178"/>
        <end position="201"/>
    </location>
</feature>
<dbReference type="OMA" id="DANAICQ"/>
<name>A0A5M3MIS3_CONPW</name>
<feature type="transmembrane region" description="Helical" evidence="6">
    <location>
        <begin position="207"/>
        <end position="232"/>
    </location>
</feature>
<evidence type="ECO:0000256" key="5">
    <source>
        <dbReference type="ARBA" id="ARBA00038359"/>
    </source>
</evidence>
<comment type="subcellular location">
    <subcellularLocation>
        <location evidence="1">Membrane</location>
        <topology evidence="1">Multi-pass membrane protein</topology>
    </subcellularLocation>
</comment>
<reference evidence="9" key="1">
    <citation type="journal article" date="2012" name="Science">
        <title>The Paleozoic origin of enzymatic lignin decomposition reconstructed from 31 fungal genomes.</title>
        <authorList>
            <person name="Floudas D."/>
            <person name="Binder M."/>
            <person name="Riley R."/>
            <person name="Barry K."/>
            <person name="Blanchette R.A."/>
            <person name="Henrissat B."/>
            <person name="Martinez A.T."/>
            <person name="Otillar R."/>
            <person name="Spatafora J.W."/>
            <person name="Yadav J.S."/>
            <person name="Aerts A."/>
            <person name="Benoit I."/>
            <person name="Boyd A."/>
            <person name="Carlson A."/>
            <person name="Copeland A."/>
            <person name="Coutinho P.M."/>
            <person name="de Vries R.P."/>
            <person name="Ferreira P."/>
            <person name="Findley K."/>
            <person name="Foster B."/>
            <person name="Gaskell J."/>
            <person name="Glotzer D."/>
            <person name="Gorecki P."/>
            <person name="Heitman J."/>
            <person name="Hesse C."/>
            <person name="Hori C."/>
            <person name="Igarashi K."/>
            <person name="Jurgens J.A."/>
            <person name="Kallen N."/>
            <person name="Kersten P."/>
            <person name="Kohler A."/>
            <person name="Kuees U."/>
            <person name="Kumar T.K.A."/>
            <person name="Kuo A."/>
            <person name="LaButti K."/>
            <person name="Larrondo L.F."/>
            <person name="Lindquist E."/>
            <person name="Ling A."/>
            <person name="Lombard V."/>
            <person name="Lucas S."/>
            <person name="Lundell T."/>
            <person name="Martin R."/>
            <person name="McLaughlin D.J."/>
            <person name="Morgenstern I."/>
            <person name="Morin E."/>
            <person name="Murat C."/>
            <person name="Nagy L.G."/>
            <person name="Nolan M."/>
            <person name="Ohm R.A."/>
            <person name="Patyshakuliyeva A."/>
            <person name="Rokas A."/>
            <person name="Ruiz-Duenas F.J."/>
            <person name="Sabat G."/>
            <person name="Salamov A."/>
            <person name="Samejima M."/>
            <person name="Schmutz J."/>
            <person name="Slot J.C."/>
            <person name="St John F."/>
            <person name="Stenlid J."/>
            <person name="Sun H."/>
            <person name="Sun S."/>
            <person name="Syed K."/>
            <person name="Tsang A."/>
            <person name="Wiebenga A."/>
            <person name="Young D."/>
            <person name="Pisabarro A."/>
            <person name="Eastwood D.C."/>
            <person name="Martin F."/>
            <person name="Cullen D."/>
            <person name="Grigoriev I.V."/>
            <person name="Hibbett D.S."/>
        </authorList>
    </citation>
    <scope>NUCLEOTIDE SEQUENCE [LARGE SCALE GENOMIC DNA]</scope>
    <source>
        <strain evidence="9">RWD-64-598 SS2</strain>
    </source>
</reference>
<feature type="transmembrane region" description="Helical" evidence="6">
    <location>
        <begin position="30"/>
        <end position="50"/>
    </location>
</feature>
<accession>A0A5M3MIS3</accession>
<feature type="transmembrane region" description="Helical" evidence="6">
    <location>
        <begin position="62"/>
        <end position="87"/>
    </location>
</feature>
<dbReference type="OrthoDB" id="444631at2759"/>
<dbReference type="EMBL" id="JH711582">
    <property type="protein sequence ID" value="EIW78684.1"/>
    <property type="molecule type" value="Genomic_DNA"/>
</dbReference>
<dbReference type="GO" id="GO:0016020">
    <property type="term" value="C:membrane"/>
    <property type="evidence" value="ECO:0007669"/>
    <property type="project" value="UniProtKB-SubCell"/>
</dbReference>
<dbReference type="GeneID" id="19206702"/>
<feature type="transmembrane region" description="Helical" evidence="6">
    <location>
        <begin position="99"/>
        <end position="121"/>
    </location>
</feature>
<evidence type="ECO:0000256" key="2">
    <source>
        <dbReference type="ARBA" id="ARBA00022692"/>
    </source>
</evidence>
<feature type="non-terminal residue" evidence="8">
    <location>
        <position position="248"/>
    </location>
</feature>
<feature type="transmembrane region" description="Helical" evidence="6">
    <location>
        <begin position="141"/>
        <end position="166"/>
    </location>
</feature>
<keyword evidence="9" id="KW-1185">Reference proteome</keyword>
<feature type="non-terminal residue" evidence="8">
    <location>
        <position position="1"/>
    </location>
</feature>
<evidence type="ECO:0000313" key="9">
    <source>
        <dbReference type="Proteomes" id="UP000053558"/>
    </source>
</evidence>
<comment type="caution">
    <text evidence="8">The sequence shown here is derived from an EMBL/GenBank/DDBJ whole genome shotgun (WGS) entry which is preliminary data.</text>
</comment>
<evidence type="ECO:0000256" key="4">
    <source>
        <dbReference type="ARBA" id="ARBA00023136"/>
    </source>
</evidence>
<dbReference type="InterPro" id="IPR052337">
    <property type="entry name" value="SAT4-like"/>
</dbReference>
<organism evidence="8 9">
    <name type="scientific">Coniophora puteana (strain RWD-64-598)</name>
    <name type="common">Brown rot fungus</name>
    <dbReference type="NCBI Taxonomy" id="741705"/>
    <lineage>
        <taxon>Eukaryota</taxon>
        <taxon>Fungi</taxon>
        <taxon>Dikarya</taxon>
        <taxon>Basidiomycota</taxon>
        <taxon>Agaricomycotina</taxon>
        <taxon>Agaricomycetes</taxon>
        <taxon>Agaricomycetidae</taxon>
        <taxon>Boletales</taxon>
        <taxon>Coniophorineae</taxon>
        <taxon>Coniophoraceae</taxon>
        <taxon>Coniophora</taxon>
    </lineage>
</organism>
<gene>
    <name evidence="8" type="ORF">CONPUDRAFT_31182</name>
</gene>
<evidence type="ECO:0000256" key="6">
    <source>
        <dbReference type="SAM" id="Phobius"/>
    </source>
</evidence>
<evidence type="ECO:0000256" key="3">
    <source>
        <dbReference type="ARBA" id="ARBA00022989"/>
    </source>
</evidence>
<keyword evidence="4 6" id="KW-0472">Membrane</keyword>
<dbReference type="AlphaFoldDB" id="A0A5M3MIS3"/>
<sequence length="248" mass="28160">VTSGICSAFAIVITCIRLYMRRDRFWWDDACAFLSMIFLFVQIVSVFMHVPNPRVLSHMDNIAAYYLMAATFYAIIWTARLAILYSVIRIDPDPRTRRILHRIAIIFIVILLIMIAQVLWVCEPMHDWKNAASPQCPLNKQVAICQLVTDILSDGLLIYAPLRLIWGMDAIDGTRRRLMIIFSTCIVTTIVSLVHAAFILTDGGIRVVIAAIVEDTFSLIVCNIPVVVTAIMRKYGKNEEESDHARQS</sequence>
<proteinExistence type="inferred from homology"/>
<dbReference type="Pfam" id="PF20684">
    <property type="entry name" value="Fung_rhodopsin"/>
    <property type="match status" value="1"/>
</dbReference>
<dbReference type="InterPro" id="IPR049326">
    <property type="entry name" value="Rhodopsin_dom_fungi"/>
</dbReference>
<evidence type="ECO:0000259" key="7">
    <source>
        <dbReference type="Pfam" id="PF20684"/>
    </source>
</evidence>
<feature type="domain" description="Rhodopsin" evidence="7">
    <location>
        <begin position="17"/>
        <end position="227"/>
    </location>
</feature>
<keyword evidence="2 6" id="KW-0812">Transmembrane</keyword>
<evidence type="ECO:0000256" key="1">
    <source>
        <dbReference type="ARBA" id="ARBA00004141"/>
    </source>
</evidence>
<evidence type="ECO:0000313" key="8">
    <source>
        <dbReference type="EMBL" id="EIW78684.1"/>
    </source>
</evidence>
<keyword evidence="3 6" id="KW-1133">Transmembrane helix</keyword>
<dbReference type="KEGG" id="cput:CONPUDRAFT_31182"/>
<dbReference type="PANTHER" id="PTHR33048:SF47">
    <property type="entry name" value="INTEGRAL MEMBRANE PROTEIN-RELATED"/>
    <property type="match status" value="1"/>
</dbReference>
<comment type="similarity">
    <text evidence="5">Belongs to the SAT4 family.</text>
</comment>
<dbReference type="Proteomes" id="UP000053558">
    <property type="component" value="Unassembled WGS sequence"/>
</dbReference>
<dbReference type="RefSeq" id="XP_007771083.1">
    <property type="nucleotide sequence ID" value="XM_007772893.1"/>
</dbReference>
<protein>
    <recommendedName>
        <fullName evidence="7">Rhodopsin domain-containing protein</fullName>
    </recommendedName>
</protein>